<evidence type="ECO:0000256" key="2">
    <source>
        <dbReference type="ARBA" id="ARBA00022487"/>
    </source>
</evidence>
<feature type="active site" description="Charge relay system" evidence="4">
    <location>
        <position position="258"/>
    </location>
</feature>
<proteinExistence type="inferred from homology"/>
<reference evidence="5" key="1">
    <citation type="submission" date="2021-02" db="EMBL/GenBank/DDBJ databases">
        <authorList>
            <person name="Nowell W R."/>
        </authorList>
    </citation>
    <scope>NUCLEOTIDE SEQUENCE</scope>
</reference>
<evidence type="ECO:0000256" key="1">
    <source>
        <dbReference type="ARBA" id="ARBA00010884"/>
    </source>
</evidence>
<dbReference type="PROSITE" id="PS01133">
    <property type="entry name" value="UPF0017"/>
    <property type="match status" value="1"/>
</dbReference>
<dbReference type="Proteomes" id="UP000681722">
    <property type="component" value="Unassembled WGS sequence"/>
</dbReference>
<feature type="active site" description="Charge relay system" evidence="4">
    <location>
        <position position="287"/>
    </location>
</feature>
<gene>
    <name evidence="5" type="ORF">GPM918_LOCUS19062</name>
    <name evidence="6" type="ORF">OVA965_LOCUS25420</name>
    <name evidence="7" type="ORF">SRO942_LOCUS19053</name>
    <name evidence="8" type="ORF">TMI583_LOCUS26149</name>
</gene>
<dbReference type="SUPFAM" id="SSF53474">
    <property type="entry name" value="alpha/beta-Hydrolases"/>
    <property type="match status" value="1"/>
</dbReference>
<evidence type="ECO:0000313" key="6">
    <source>
        <dbReference type="EMBL" id="CAF1231940.1"/>
    </source>
</evidence>
<dbReference type="GO" id="GO:0034338">
    <property type="term" value="F:short-chain carboxylesterase activity"/>
    <property type="evidence" value="ECO:0007669"/>
    <property type="project" value="TreeGrafter"/>
</dbReference>
<dbReference type="EMBL" id="CAJNOK010015774">
    <property type="protein sequence ID" value="CAF1231940.1"/>
    <property type="molecule type" value="Genomic_DNA"/>
</dbReference>
<dbReference type="PIRSF" id="PIRSF005211">
    <property type="entry name" value="Ab_hydro_YheT"/>
    <property type="match status" value="1"/>
</dbReference>
<comment type="similarity">
    <text evidence="1">Belongs to the AB hydrolase superfamily. AB hydrolase 4 family.</text>
</comment>
<keyword evidence="3" id="KW-0378">Hydrolase</keyword>
<dbReference type="GO" id="GO:0047372">
    <property type="term" value="F:monoacylglycerol lipase activity"/>
    <property type="evidence" value="ECO:0007669"/>
    <property type="project" value="TreeGrafter"/>
</dbReference>
<name>A0A814PKX9_9BILA</name>
<dbReference type="Proteomes" id="UP000663829">
    <property type="component" value="Unassembled WGS sequence"/>
</dbReference>
<protein>
    <submittedName>
        <fullName evidence="5">Uncharacterized protein</fullName>
    </submittedName>
</protein>
<evidence type="ECO:0000256" key="3">
    <source>
        <dbReference type="ARBA" id="ARBA00022801"/>
    </source>
</evidence>
<dbReference type="InterPro" id="IPR012020">
    <property type="entry name" value="ABHD4"/>
</dbReference>
<evidence type="ECO:0000313" key="9">
    <source>
        <dbReference type="Proteomes" id="UP000663829"/>
    </source>
</evidence>
<dbReference type="PANTHER" id="PTHR10794:SF63">
    <property type="entry name" value="ALPHA_BETA HYDROLASE 1, ISOFORM A"/>
    <property type="match status" value="1"/>
</dbReference>
<dbReference type="AlphaFoldDB" id="A0A814PKX9"/>
<sequence>MNFTRILLPTPNDGLIAVDWHTRPVQNQPVMLIIHGPVGGSHTPYIRWMTKYAYTRLHLCCVIMHARGCGNSRLASPKIFNGAYTGDINVTIKYIQTIIGQHTPLFAVGKLLSCIQKEKRLLFLLFQGYFYGAGTLTKYLGEQGEYSDLTATVSCSASYDYVLTANSLEKWFNMIIYNKSLTQTLMTYLKSHENQFQDMTHINLKSAYRSRTIREYDIATAVPLFGYKNVLDYYKEGSSAPWIQHIRAPMLILSATDDPICCIEGLPLKDVSNSDHVIAVLTKEGGHVGCLQAWWPRKYSWENKAIAEYVMSILKRIHYDEHFDQNNEDETLCADYAGNSIDITMDQHQF</sequence>
<evidence type="ECO:0000313" key="5">
    <source>
        <dbReference type="EMBL" id="CAF1107442.1"/>
    </source>
</evidence>
<dbReference type="EMBL" id="CAJOBA010037322">
    <property type="protein sequence ID" value="CAF4040038.1"/>
    <property type="molecule type" value="Genomic_DNA"/>
</dbReference>
<dbReference type="PANTHER" id="PTHR10794">
    <property type="entry name" value="ABHYDROLASE DOMAIN-CONTAINING PROTEIN"/>
    <property type="match status" value="1"/>
</dbReference>
<dbReference type="Proteomes" id="UP000677228">
    <property type="component" value="Unassembled WGS sequence"/>
</dbReference>
<organism evidence="5 9">
    <name type="scientific">Didymodactylos carnosus</name>
    <dbReference type="NCBI Taxonomy" id="1234261"/>
    <lineage>
        <taxon>Eukaryota</taxon>
        <taxon>Metazoa</taxon>
        <taxon>Spiralia</taxon>
        <taxon>Gnathifera</taxon>
        <taxon>Rotifera</taxon>
        <taxon>Eurotatoria</taxon>
        <taxon>Bdelloidea</taxon>
        <taxon>Philodinida</taxon>
        <taxon>Philodinidae</taxon>
        <taxon>Didymodactylos</taxon>
    </lineage>
</organism>
<dbReference type="Gene3D" id="3.40.50.1820">
    <property type="entry name" value="alpha/beta hydrolase"/>
    <property type="match status" value="1"/>
</dbReference>
<accession>A0A814PKX9</accession>
<dbReference type="EMBL" id="CAJNOQ010005672">
    <property type="protein sequence ID" value="CAF1107442.1"/>
    <property type="molecule type" value="Genomic_DNA"/>
</dbReference>
<comment type="caution">
    <text evidence="5">The sequence shown here is derived from an EMBL/GenBank/DDBJ whole genome shotgun (WGS) entry which is preliminary data.</text>
</comment>
<dbReference type="Proteomes" id="UP000682733">
    <property type="component" value="Unassembled WGS sequence"/>
</dbReference>
<dbReference type="InterPro" id="IPR050960">
    <property type="entry name" value="AB_hydrolase_4_sf"/>
</dbReference>
<dbReference type="InterPro" id="IPR029058">
    <property type="entry name" value="AB_hydrolase_fold"/>
</dbReference>
<keyword evidence="9" id="KW-1185">Reference proteome</keyword>
<dbReference type="EMBL" id="CAJOBC010005671">
    <property type="protein sequence ID" value="CAF3871953.1"/>
    <property type="molecule type" value="Genomic_DNA"/>
</dbReference>
<feature type="active site" description="Charge relay system" evidence="4">
    <location>
        <position position="113"/>
    </location>
</feature>
<dbReference type="InterPro" id="IPR000952">
    <property type="entry name" value="AB_hydrolase_4_CS"/>
</dbReference>
<dbReference type="OrthoDB" id="247542at2759"/>
<evidence type="ECO:0000313" key="8">
    <source>
        <dbReference type="EMBL" id="CAF4040038.1"/>
    </source>
</evidence>
<keyword evidence="2" id="KW-0719">Serine esterase</keyword>
<evidence type="ECO:0000313" key="7">
    <source>
        <dbReference type="EMBL" id="CAF3871953.1"/>
    </source>
</evidence>
<evidence type="ECO:0000256" key="4">
    <source>
        <dbReference type="PIRSR" id="PIRSR005211-1"/>
    </source>
</evidence>